<comment type="caution">
    <text evidence="2">The sequence shown here is derived from an EMBL/GenBank/DDBJ whole genome shotgun (WGS) entry which is preliminary data.</text>
</comment>
<feature type="non-terminal residue" evidence="2">
    <location>
        <position position="192"/>
    </location>
</feature>
<proteinExistence type="predicted"/>
<protein>
    <submittedName>
        <fullName evidence="2">Uncharacterized protein</fullName>
    </submittedName>
</protein>
<keyword evidence="3" id="KW-1185">Reference proteome</keyword>
<gene>
    <name evidence="2" type="ORF">PCOR1329_LOCUS83555</name>
</gene>
<organism evidence="2 3">
    <name type="scientific">Prorocentrum cordatum</name>
    <dbReference type="NCBI Taxonomy" id="2364126"/>
    <lineage>
        <taxon>Eukaryota</taxon>
        <taxon>Sar</taxon>
        <taxon>Alveolata</taxon>
        <taxon>Dinophyceae</taxon>
        <taxon>Prorocentrales</taxon>
        <taxon>Prorocentraceae</taxon>
        <taxon>Prorocentrum</taxon>
    </lineage>
</organism>
<dbReference type="EMBL" id="CAUYUJ010022117">
    <property type="protein sequence ID" value="CAK0909042.1"/>
    <property type="molecule type" value="Genomic_DNA"/>
</dbReference>
<reference evidence="2" key="1">
    <citation type="submission" date="2023-10" db="EMBL/GenBank/DDBJ databases">
        <authorList>
            <person name="Chen Y."/>
            <person name="Shah S."/>
            <person name="Dougan E. K."/>
            <person name="Thang M."/>
            <person name="Chan C."/>
        </authorList>
    </citation>
    <scope>NUCLEOTIDE SEQUENCE [LARGE SCALE GENOMIC DNA]</scope>
</reference>
<accession>A0ABN9Y8X5</accession>
<feature type="region of interest" description="Disordered" evidence="1">
    <location>
        <begin position="1"/>
        <end position="21"/>
    </location>
</feature>
<name>A0ABN9Y8X5_9DINO</name>
<sequence length="192" mass="21480">RRPHPPRQAGRRRPRWRAALSDPGRAADAVAAMSAAGWQGALALAAAWRCVAASSGAQVPRRLVANAAPGQPRYWVKLRSLDPAVGELEPPFAEDGTGFKLELDDPKLGELRLDMALNRDKYSDEKDDLPEILVDGELLEYDPVGEPTFTLHLNETIGPFDKEVTVRVRDRLEERTHHDYSIRVRKPPDFEE</sequence>
<feature type="compositionally biased region" description="Basic residues" evidence="1">
    <location>
        <begin position="1"/>
        <end position="16"/>
    </location>
</feature>
<evidence type="ECO:0000256" key="1">
    <source>
        <dbReference type="SAM" id="MobiDB-lite"/>
    </source>
</evidence>
<feature type="non-terminal residue" evidence="2">
    <location>
        <position position="1"/>
    </location>
</feature>
<dbReference type="Proteomes" id="UP001189429">
    <property type="component" value="Unassembled WGS sequence"/>
</dbReference>
<evidence type="ECO:0000313" key="2">
    <source>
        <dbReference type="EMBL" id="CAK0909042.1"/>
    </source>
</evidence>
<evidence type="ECO:0000313" key="3">
    <source>
        <dbReference type="Proteomes" id="UP001189429"/>
    </source>
</evidence>